<dbReference type="EMBL" id="JADBEM010000001">
    <property type="protein sequence ID" value="MBE1608115.1"/>
    <property type="molecule type" value="Genomic_DNA"/>
</dbReference>
<accession>A0A927RDG3</accession>
<dbReference type="RefSeq" id="WP_192751953.1">
    <property type="nucleotide sequence ID" value="NZ_BAABJL010000090.1"/>
</dbReference>
<dbReference type="PROSITE" id="PS50932">
    <property type="entry name" value="HTH_LACI_2"/>
    <property type="match status" value="1"/>
</dbReference>
<dbReference type="PANTHER" id="PTHR30146:SF109">
    <property type="entry name" value="HTH-TYPE TRANSCRIPTIONAL REGULATOR GALS"/>
    <property type="match status" value="1"/>
</dbReference>
<dbReference type="SUPFAM" id="SSF53822">
    <property type="entry name" value="Periplasmic binding protein-like I"/>
    <property type="match status" value="1"/>
</dbReference>
<evidence type="ECO:0000313" key="5">
    <source>
        <dbReference type="EMBL" id="MBE1608115.1"/>
    </source>
</evidence>
<name>A0A927RDG3_9ACTN</name>
<reference evidence="5" key="1">
    <citation type="submission" date="2020-10" db="EMBL/GenBank/DDBJ databases">
        <title>Sequencing the genomes of 1000 actinobacteria strains.</title>
        <authorList>
            <person name="Klenk H.-P."/>
        </authorList>
    </citation>
    <scope>NUCLEOTIDE SEQUENCE</scope>
    <source>
        <strain evidence="5">DSM 45354</strain>
    </source>
</reference>
<dbReference type="Gene3D" id="1.10.260.40">
    <property type="entry name" value="lambda repressor-like DNA-binding domains"/>
    <property type="match status" value="1"/>
</dbReference>
<evidence type="ECO:0000313" key="6">
    <source>
        <dbReference type="Proteomes" id="UP000638648"/>
    </source>
</evidence>
<dbReference type="AlphaFoldDB" id="A0A927RDG3"/>
<keyword evidence="1" id="KW-0805">Transcription regulation</keyword>
<evidence type="ECO:0000256" key="2">
    <source>
        <dbReference type="ARBA" id="ARBA00023125"/>
    </source>
</evidence>
<dbReference type="GO" id="GO:0000976">
    <property type="term" value="F:transcription cis-regulatory region binding"/>
    <property type="evidence" value="ECO:0007669"/>
    <property type="project" value="TreeGrafter"/>
</dbReference>
<dbReference type="PANTHER" id="PTHR30146">
    <property type="entry name" value="LACI-RELATED TRANSCRIPTIONAL REPRESSOR"/>
    <property type="match status" value="1"/>
</dbReference>
<evidence type="ECO:0000259" key="4">
    <source>
        <dbReference type="PROSITE" id="PS50932"/>
    </source>
</evidence>
<dbReference type="InterPro" id="IPR001761">
    <property type="entry name" value="Peripla_BP/Lac1_sug-bd_dom"/>
</dbReference>
<dbReference type="Pfam" id="PF00532">
    <property type="entry name" value="Peripla_BP_1"/>
    <property type="match status" value="1"/>
</dbReference>
<dbReference type="Proteomes" id="UP000638648">
    <property type="component" value="Unassembled WGS sequence"/>
</dbReference>
<feature type="domain" description="HTH lacI-type" evidence="4">
    <location>
        <begin position="3"/>
        <end position="57"/>
    </location>
</feature>
<dbReference type="GO" id="GO:0003700">
    <property type="term" value="F:DNA-binding transcription factor activity"/>
    <property type="evidence" value="ECO:0007669"/>
    <property type="project" value="TreeGrafter"/>
</dbReference>
<sequence>MSVTSKEVARIAGVSQPTVSRALLGRPGVSEETRKKVMAAAAALGYVTSEIGRSLSTRATRKIGVVVSDLTNPYYPHLLGPLHDELDRLGYRMVVLAETTDTTTSLDRLLGHTVDGVVLTTTLIGSPLPHELARHSIPFVYLSRKVDEPKADSCVVDNIGGAELVGCKLLDLGHQRIGAIFGPERTSTSRDREAGFRGALADAGFALPSRMVRRGTYDYETGRTLMLELLDEHPRPTAVFCANDVLALGGYNAAFARGVAVPEQLTVIGFDDISMASWDVFQLTTVRHDLGTMTQNAGRLLAERIHEPDRPVRCLVTPAELVPRRTHAPCPISLDPGVSS</sequence>
<dbReference type="SUPFAM" id="SSF47413">
    <property type="entry name" value="lambda repressor-like DNA-binding domains"/>
    <property type="match status" value="1"/>
</dbReference>
<proteinExistence type="predicted"/>
<dbReference type="InterPro" id="IPR028082">
    <property type="entry name" value="Peripla_BP_I"/>
</dbReference>
<comment type="caution">
    <text evidence="5">The sequence shown here is derived from an EMBL/GenBank/DDBJ whole genome shotgun (WGS) entry which is preliminary data.</text>
</comment>
<evidence type="ECO:0000256" key="1">
    <source>
        <dbReference type="ARBA" id="ARBA00023015"/>
    </source>
</evidence>
<organism evidence="5 6">
    <name type="scientific">Actinopolymorpha pittospori</name>
    <dbReference type="NCBI Taxonomy" id="648752"/>
    <lineage>
        <taxon>Bacteria</taxon>
        <taxon>Bacillati</taxon>
        <taxon>Actinomycetota</taxon>
        <taxon>Actinomycetes</taxon>
        <taxon>Propionibacteriales</taxon>
        <taxon>Actinopolymorphaceae</taxon>
        <taxon>Actinopolymorpha</taxon>
    </lineage>
</organism>
<dbReference type="SMART" id="SM00354">
    <property type="entry name" value="HTH_LACI"/>
    <property type="match status" value="1"/>
</dbReference>
<protein>
    <submittedName>
        <fullName evidence="5">LacI family transcriptional regulator</fullName>
    </submittedName>
</protein>
<evidence type="ECO:0000256" key="3">
    <source>
        <dbReference type="ARBA" id="ARBA00023163"/>
    </source>
</evidence>
<keyword evidence="2" id="KW-0238">DNA-binding</keyword>
<dbReference type="InterPro" id="IPR010982">
    <property type="entry name" value="Lambda_DNA-bd_dom_sf"/>
</dbReference>
<dbReference type="CDD" id="cd06278">
    <property type="entry name" value="PBP1_LacI-like"/>
    <property type="match status" value="1"/>
</dbReference>
<gene>
    <name evidence="5" type="ORF">HEB94_004963</name>
</gene>
<dbReference type="CDD" id="cd01392">
    <property type="entry name" value="HTH_LacI"/>
    <property type="match status" value="1"/>
</dbReference>
<keyword evidence="6" id="KW-1185">Reference proteome</keyword>
<dbReference type="InterPro" id="IPR000843">
    <property type="entry name" value="HTH_LacI"/>
</dbReference>
<keyword evidence="3" id="KW-0804">Transcription</keyword>
<dbReference type="Pfam" id="PF00356">
    <property type="entry name" value="LacI"/>
    <property type="match status" value="1"/>
</dbReference>
<dbReference type="Gene3D" id="3.40.50.2300">
    <property type="match status" value="2"/>
</dbReference>